<gene>
    <name evidence="2" type="ORF">Z519_07257</name>
</gene>
<dbReference type="HOGENOM" id="CLU_2440654_0_0_1"/>
<dbReference type="Proteomes" id="UP000053789">
    <property type="component" value="Unassembled WGS sequence"/>
</dbReference>
<feature type="region of interest" description="Disordered" evidence="1">
    <location>
        <begin position="41"/>
        <end position="61"/>
    </location>
</feature>
<protein>
    <submittedName>
        <fullName evidence="2">Uncharacterized protein</fullName>
    </submittedName>
</protein>
<dbReference type="OrthoDB" id="5395975at2759"/>
<accession>A0A0D2HG69</accession>
<keyword evidence="3" id="KW-1185">Reference proteome</keyword>
<evidence type="ECO:0000313" key="3">
    <source>
        <dbReference type="Proteomes" id="UP000053789"/>
    </source>
</evidence>
<dbReference type="EMBL" id="KN846989">
    <property type="protein sequence ID" value="KIW92273.1"/>
    <property type="molecule type" value="Genomic_DNA"/>
</dbReference>
<dbReference type="RefSeq" id="XP_016618942.1">
    <property type="nucleotide sequence ID" value="XM_016764992.1"/>
</dbReference>
<dbReference type="VEuPathDB" id="FungiDB:Z519_07257"/>
<dbReference type="AlphaFoldDB" id="A0A0D2HG69"/>
<sequence length="90" mass="9756">MTVENELLVHVNAASTARDDRRYIAIAQSILDFRPAIITRVSGPGPHPPSSASREELGGADEHEVVVDTRLVSNVRRLVQGESDWIAPAA</sequence>
<name>A0A0D2HG69_CLAB1</name>
<dbReference type="GeneID" id="27700185"/>
<organism evidence="2 3">
    <name type="scientific">Cladophialophora bantiana (strain ATCC 10958 / CBS 173.52 / CDC B-1940 / NIH 8579)</name>
    <name type="common">Xylohypha bantiana</name>
    <dbReference type="NCBI Taxonomy" id="1442370"/>
    <lineage>
        <taxon>Eukaryota</taxon>
        <taxon>Fungi</taxon>
        <taxon>Dikarya</taxon>
        <taxon>Ascomycota</taxon>
        <taxon>Pezizomycotina</taxon>
        <taxon>Eurotiomycetes</taxon>
        <taxon>Chaetothyriomycetidae</taxon>
        <taxon>Chaetothyriales</taxon>
        <taxon>Herpotrichiellaceae</taxon>
        <taxon>Cladophialophora</taxon>
    </lineage>
</organism>
<proteinExistence type="predicted"/>
<evidence type="ECO:0000313" key="2">
    <source>
        <dbReference type="EMBL" id="KIW92273.1"/>
    </source>
</evidence>
<evidence type="ECO:0000256" key="1">
    <source>
        <dbReference type="SAM" id="MobiDB-lite"/>
    </source>
</evidence>
<reference evidence="2" key="1">
    <citation type="submission" date="2015-01" db="EMBL/GenBank/DDBJ databases">
        <title>The Genome Sequence of Cladophialophora bantiana CBS 173.52.</title>
        <authorList>
            <consortium name="The Broad Institute Genomics Platform"/>
            <person name="Cuomo C."/>
            <person name="de Hoog S."/>
            <person name="Gorbushina A."/>
            <person name="Stielow B."/>
            <person name="Teixiera M."/>
            <person name="Abouelleil A."/>
            <person name="Chapman S.B."/>
            <person name="Priest M."/>
            <person name="Young S.K."/>
            <person name="Wortman J."/>
            <person name="Nusbaum C."/>
            <person name="Birren B."/>
        </authorList>
    </citation>
    <scope>NUCLEOTIDE SEQUENCE [LARGE SCALE GENOMIC DNA]</scope>
    <source>
        <strain evidence="2">CBS 173.52</strain>
    </source>
</reference>